<feature type="transmembrane region" description="Helical" evidence="1">
    <location>
        <begin position="179"/>
        <end position="199"/>
    </location>
</feature>
<reference evidence="2 3" key="1">
    <citation type="journal article" date="2008" name="Chem. Biol. Interact.">
        <title>Extending the Bacillus cereus group genomics to putative food-borne pathogens of different toxicity.</title>
        <authorList>
            <person name="Lapidus A."/>
            <person name="Goltsman E."/>
            <person name="Auger S."/>
            <person name="Galleron N."/>
            <person name="Segurens B."/>
            <person name="Dossat C."/>
            <person name="Land M.L."/>
            <person name="Broussolle V."/>
            <person name="Brillard J."/>
            <person name="Guinebretiere M.H."/>
            <person name="Sanchis V."/>
            <person name="Nguen-The C."/>
            <person name="Lereclus D."/>
            <person name="Richardson P."/>
            <person name="Wincker P."/>
            <person name="Weissenbach J."/>
            <person name="Ehrlich S.D."/>
            <person name="Sorokin A."/>
        </authorList>
    </citation>
    <scope>NUCLEOTIDE SEQUENCE [LARGE SCALE GENOMIC DNA]</scope>
    <source>
        <strain evidence="3">DSM 22905 / CIP 110041 / 391-98 / NVH 391-98</strain>
    </source>
</reference>
<dbReference type="GeneID" id="33899398"/>
<proteinExistence type="predicted"/>
<keyword evidence="3" id="KW-1185">Reference proteome</keyword>
<dbReference type="KEGG" id="bcy:Bcer98_2154"/>
<dbReference type="AlphaFoldDB" id="A7GQK3"/>
<keyword evidence="1" id="KW-1133">Transmembrane helix</keyword>
<gene>
    <name evidence="2" type="ordered locus">Bcer98_2154</name>
</gene>
<evidence type="ECO:0000313" key="3">
    <source>
        <dbReference type="Proteomes" id="UP000002300"/>
    </source>
</evidence>
<sequence>MIQEIKKAHRSGKSINSLTKEYHLNWRMIKKYMKMMTPPTTNRWRISPAQGCHESIIRLEKEGKTLKTIDPLIRKKGYNGTFSAVRTLVEGIRCKQKRANHPSPTYQIARKRLARWFWIHPNHLNTSERRDLERCFEKYPNLQTVYEVIQEYRAMIKQSDYEGFLQWLRKQLSHKEQPFYPYTVIYATIYKSLSMPFFFPIVMAC</sequence>
<dbReference type="Proteomes" id="UP000002300">
    <property type="component" value="Chromosome"/>
</dbReference>
<protein>
    <submittedName>
        <fullName evidence="2">Uncharacterized protein</fullName>
    </submittedName>
</protein>
<dbReference type="RefSeq" id="WP_012094605.1">
    <property type="nucleotide sequence ID" value="NC_009674.1"/>
</dbReference>
<evidence type="ECO:0000256" key="1">
    <source>
        <dbReference type="SAM" id="Phobius"/>
    </source>
</evidence>
<keyword evidence="1" id="KW-0472">Membrane</keyword>
<keyword evidence="1" id="KW-0812">Transmembrane</keyword>
<dbReference type="EMBL" id="CP000764">
    <property type="protein sequence ID" value="ABS22411.1"/>
    <property type="molecule type" value="Genomic_DNA"/>
</dbReference>
<dbReference type="OrthoDB" id="287363at2"/>
<dbReference type="HOGENOM" id="CLU_029608_0_0_9"/>
<evidence type="ECO:0000313" key="2">
    <source>
        <dbReference type="EMBL" id="ABS22411.1"/>
    </source>
</evidence>
<name>A7GQK3_BACCN</name>
<organism evidence="2 3">
    <name type="scientific">Bacillus cytotoxicus (strain DSM 22905 / CIP 110041 / 391-98 / NVH 391-98)</name>
    <dbReference type="NCBI Taxonomy" id="315749"/>
    <lineage>
        <taxon>Bacteria</taxon>
        <taxon>Bacillati</taxon>
        <taxon>Bacillota</taxon>
        <taxon>Bacilli</taxon>
        <taxon>Bacillales</taxon>
        <taxon>Bacillaceae</taxon>
        <taxon>Bacillus</taxon>
        <taxon>Bacillus cereus group</taxon>
    </lineage>
</organism>
<accession>A7GQK3</accession>
<dbReference type="eggNOG" id="COG3464">
    <property type="taxonomic scope" value="Bacteria"/>
</dbReference>